<dbReference type="AlphaFoldDB" id="A0A7W6MRL5"/>
<dbReference type="Gene3D" id="3.30.160.150">
    <property type="entry name" value="Lipoprotein like domain"/>
    <property type="match status" value="1"/>
</dbReference>
<evidence type="ECO:0000313" key="3">
    <source>
        <dbReference type="Proteomes" id="UP000588647"/>
    </source>
</evidence>
<reference evidence="2 3" key="1">
    <citation type="submission" date="2020-08" db="EMBL/GenBank/DDBJ databases">
        <title>Genomic Encyclopedia of Type Strains, Phase IV (KMG-IV): sequencing the most valuable type-strain genomes for metagenomic binning, comparative biology and taxonomic classification.</title>
        <authorList>
            <person name="Goeker M."/>
        </authorList>
    </citation>
    <scope>NUCLEOTIDE SEQUENCE [LARGE SCALE GENOMIC DNA]</scope>
    <source>
        <strain evidence="2 3">DSM 103570</strain>
    </source>
</reference>
<gene>
    <name evidence="2" type="ORF">GGR03_004187</name>
</gene>
<accession>A0A7W6MRL5</accession>
<name>A0A7W6MRL5_9HYPH</name>
<keyword evidence="1" id="KW-0732">Signal</keyword>
<proteinExistence type="predicted"/>
<evidence type="ECO:0000256" key="1">
    <source>
        <dbReference type="SAM" id="SignalP"/>
    </source>
</evidence>
<feature type="chain" id="PRO_5031111964" evidence="1">
    <location>
        <begin position="28"/>
        <end position="182"/>
    </location>
</feature>
<comment type="caution">
    <text evidence="2">The sequence shown here is derived from an EMBL/GenBank/DDBJ whole genome shotgun (WGS) entry which is preliminary data.</text>
</comment>
<keyword evidence="3" id="KW-1185">Reference proteome</keyword>
<sequence>MSSSDRVRPRAILACLAIAVAVLPACTARPLYGTDSATVSALAPEGRLAALRGRIAISESNTRTDQVVRNALLSRLNQGTRVSQPLYEVRLTVTGTETGLAIEAGGVLTSSLYRMNGSYQLVRLSDGQVIDTQRRNSTVPFDRTSQQFQSQRALLDARQQAADDLAAKLEIPIVRALQAAGR</sequence>
<protein>
    <submittedName>
        <fullName evidence="2">LPS-assembly lipoprotein</fullName>
    </submittedName>
</protein>
<keyword evidence="2" id="KW-0449">Lipoprotein</keyword>
<dbReference type="Proteomes" id="UP000588647">
    <property type="component" value="Unassembled WGS sequence"/>
</dbReference>
<evidence type="ECO:0000313" key="2">
    <source>
        <dbReference type="EMBL" id="MBB4005088.1"/>
    </source>
</evidence>
<feature type="signal peptide" evidence="1">
    <location>
        <begin position="1"/>
        <end position="27"/>
    </location>
</feature>
<organism evidence="2 3">
    <name type="scientific">Aurantimonas endophytica</name>
    <dbReference type="NCBI Taxonomy" id="1522175"/>
    <lineage>
        <taxon>Bacteria</taxon>
        <taxon>Pseudomonadati</taxon>
        <taxon>Pseudomonadota</taxon>
        <taxon>Alphaproteobacteria</taxon>
        <taxon>Hyphomicrobiales</taxon>
        <taxon>Aurantimonadaceae</taxon>
        <taxon>Aurantimonas</taxon>
    </lineage>
</organism>
<dbReference type="RefSeq" id="WP_183210686.1">
    <property type="nucleotide sequence ID" value="NZ_JAAAMM010000006.1"/>
</dbReference>
<dbReference type="EMBL" id="JACIEM010000006">
    <property type="protein sequence ID" value="MBB4005088.1"/>
    <property type="molecule type" value="Genomic_DNA"/>
</dbReference>